<dbReference type="EMBL" id="LNYA01000024">
    <property type="protein sequence ID" value="KTC97533.1"/>
    <property type="molecule type" value="Genomic_DNA"/>
</dbReference>
<evidence type="ECO:0000313" key="2">
    <source>
        <dbReference type="Proteomes" id="UP000054773"/>
    </source>
</evidence>
<dbReference type="AlphaFoldDB" id="A0A0W0TPM4"/>
<keyword evidence="2" id="KW-1185">Reference proteome</keyword>
<dbReference type="InterPro" id="IPR027417">
    <property type="entry name" value="P-loop_NTPase"/>
</dbReference>
<gene>
    <name evidence="1" type="ORF">Lery_1372</name>
</gene>
<proteinExistence type="predicted"/>
<reference evidence="1 2" key="1">
    <citation type="submission" date="2015-11" db="EMBL/GenBank/DDBJ databases">
        <title>Genomic analysis of 38 Legionella species identifies large and diverse effector repertoires.</title>
        <authorList>
            <person name="Burstein D."/>
            <person name="Amaro F."/>
            <person name="Zusman T."/>
            <person name="Lifshitz Z."/>
            <person name="Cohen O."/>
            <person name="Gilbert J.A."/>
            <person name="Pupko T."/>
            <person name="Shuman H.A."/>
            <person name="Segal G."/>
        </authorList>
    </citation>
    <scope>NUCLEOTIDE SEQUENCE [LARGE SCALE GENOMIC DNA]</scope>
    <source>
        <strain evidence="1 2">SE-32A-C8</strain>
    </source>
</reference>
<evidence type="ECO:0008006" key="3">
    <source>
        <dbReference type="Google" id="ProtNLM"/>
    </source>
</evidence>
<organism evidence="1 2">
    <name type="scientific">Legionella erythra</name>
    <dbReference type="NCBI Taxonomy" id="448"/>
    <lineage>
        <taxon>Bacteria</taxon>
        <taxon>Pseudomonadati</taxon>
        <taxon>Pseudomonadota</taxon>
        <taxon>Gammaproteobacteria</taxon>
        <taxon>Legionellales</taxon>
        <taxon>Legionellaceae</taxon>
        <taxon>Legionella</taxon>
    </lineage>
</organism>
<dbReference type="Proteomes" id="UP000054773">
    <property type="component" value="Unassembled WGS sequence"/>
</dbReference>
<protein>
    <recommendedName>
        <fullName evidence="3">Ras family GTPase</fullName>
    </recommendedName>
</protein>
<dbReference type="PATRIC" id="fig|448.7.peg.1433"/>
<dbReference type="RefSeq" id="WP_058526530.1">
    <property type="nucleotide sequence ID" value="NZ_CAAAHY010000027.1"/>
</dbReference>
<dbReference type="OrthoDB" id="5646797at2"/>
<accession>A0A0W0TPM4</accession>
<dbReference type="Gene3D" id="3.40.50.300">
    <property type="entry name" value="P-loop containing nucleotide triphosphate hydrolases"/>
    <property type="match status" value="1"/>
</dbReference>
<evidence type="ECO:0000313" key="1">
    <source>
        <dbReference type="EMBL" id="KTC97533.1"/>
    </source>
</evidence>
<comment type="caution">
    <text evidence="1">The sequence shown here is derived from an EMBL/GenBank/DDBJ whole genome shotgun (WGS) entry which is preliminary data.</text>
</comment>
<name>A0A0W0TPM4_LEGER</name>
<sequence length="172" mass="19233">MGFFIDKSATKKVLVLGDKASGKRTFLLYYKDNLWVQDTGPFSTLKLTDQDENIAIAFDLNQVMDGKTMPSPREKVKYDLILILGDLSSEHFKETCNGGRDCAERFFPQVSRMIVGTKADEKLPGNNSDNMAIETSAKTGEGFNNFKRVFLHKLKMTPDGSQAHQPFSIGNN</sequence>
<dbReference type="SUPFAM" id="SSF52540">
    <property type="entry name" value="P-loop containing nucleoside triphosphate hydrolases"/>
    <property type="match status" value="1"/>
</dbReference>